<reference evidence="1 2" key="1">
    <citation type="submission" date="2007-03" db="EMBL/GenBank/DDBJ databases">
        <authorList>
            <person name="Fulton L."/>
            <person name="Clifton S."/>
            <person name="Fulton B."/>
            <person name="Xu J."/>
            <person name="Minx P."/>
            <person name="Pepin K.H."/>
            <person name="Johnson M."/>
            <person name="Thiruvilangam P."/>
            <person name="Bhonagiri V."/>
            <person name="Nash W.E."/>
            <person name="Mardis E.R."/>
            <person name="Wilson R.K."/>
        </authorList>
    </citation>
    <scope>NUCLEOTIDE SEQUENCE [LARGE SCALE GENOMIC DNA]</scope>
    <source>
        <strain evidence="1 2">DSM 13814</strain>
    </source>
</reference>
<comment type="caution">
    <text evidence="1">The sequence shown here is derived from an EMBL/GenBank/DDBJ whole genome shotgun (WGS) entry which is preliminary data.</text>
</comment>
<sequence length="37" mass="4220">MGMIRMFKDMAAPTPVRMMAMIRKRILPGKLPEKESG</sequence>
<evidence type="ECO:0000313" key="1">
    <source>
        <dbReference type="EMBL" id="EDM64299.1"/>
    </source>
</evidence>
<proteinExistence type="predicted"/>
<organism evidence="1 2">
    <name type="scientific">Dorea longicatena DSM 13814</name>
    <dbReference type="NCBI Taxonomy" id="411462"/>
    <lineage>
        <taxon>Bacteria</taxon>
        <taxon>Bacillati</taxon>
        <taxon>Bacillota</taxon>
        <taxon>Clostridia</taxon>
        <taxon>Lachnospirales</taxon>
        <taxon>Lachnospiraceae</taxon>
        <taxon>Dorea</taxon>
    </lineage>
</organism>
<name>A6BCY3_9FIRM</name>
<accession>A6BCY3</accession>
<protein>
    <submittedName>
        <fullName evidence="1">Uncharacterized protein</fullName>
    </submittedName>
</protein>
<gene>
    <name evidence="1" type="ORF">DORLON_00145</name>
</gene>
<dbReference type="EMBL" id="AAXB02000001">
    <property type="protein sequence ID" value="EDM64299.1"/>
    <property type="molecule type" value="Genomic_DNA"/>
</dbReference>
<dbReference type="Proteomes" id="UP000004016">
    <property type="component" value="Unassembled WGS sequence"/>
</dbReference>
<dbReference type="HOGENOM" id="CLU_3342966_0_0_9"/>
<reference evidence="1 2" key="2">
    <citation type="submission" date="2007-04" db="EMBL/GenBank/DDBJ databases">
        <title>Draft genome sequence of Dorea longicatena (DSM 13814).</title>
        <authorList>
            <person name="Sudarsanam P."/>
            <person name="Ley R."/>
            <person name="Guruge J."/>
            <person name="Turnbaugh P.J."/>
            <person name="Mahowald M."/>
            <person name="Liep D."/>
            <person name="Gordon J."/>
        </authorList>
    </citation>
    <scope>NUCLEOTIDE SEQUENCE [LARGE SCALE GENOMIC DNA]</scope>
    <source>
        <strain evidence="1 2">DSM 13814</strain>
    </source>
</reference>
<evidence type="ECO:0000313" key="2">
    <source>
        <dbReference type="Proteomes" id="UP000004016"/>
    </source>
</evidence>
<dbReference type="AlphaFoldDB" id="A6BCY3"/>